<evidence type="ECO:0000313" key="3">
    <source>
        <dbReference type="Proteomes" id="UP000829196"/>
    </source>
</evidence>
<keyword evidence="1" id="KW-0472">Membrane</keyword>
<keyword evidence="3" id="KW-1185">Reference proteome</keyword>
<evidence type="ECO:0000256" key="1">
    <source>
        <dbReference type="SAM" id="Phobius"/>
    </source>
</evidence>
<dbReference type="AlphaFoldDB" id="A0A8T3B5G0"/>
<proteinExistence type="predicted"/>
<keyword evidence="1" id="KW-0812">Transmembrane</keyword>
<gene>
    <name evidence="2" type="ORF">KFK09_014806</name>
</gene>
<organism evidence="2 3">
    <name type="scientific">Dendrobium nobile</name>
    <name type="common">Orchid</name>
    <dbReference type="NCBI Taxonomy" id="94219"/>
    <lineage>
        <taxon>Eukaryota</taxon>
        <taxon>Viridiplantae</taxon>
        <taxon>Streptophyta</taxon>
        <taxon>Embryophyta</taxon>
        <taxon>Tracheophyta</taxon>
        <taxon>Spermatophyta</taxon>
        <taxon>Magnoliopsida</taxon>
        <taxon>Liliopsida</taxon>
        <taxon>Asparagales</taxon>
        <taxon>Orchidaceae</taxon>
        <taxon>Epidendroideae</taxon>
        <taxon>Malaxideae</taxon>
        <taxon>Dendrobiinae</taxon>
        <taxon>Dendrobium</taxon>
    </lineage>
</organism>
<keyword evidence="1" id="KW-1133">Transmembrane helix</keyword>
<dbReference type="EMBL" id="JAGYWB010000011">
    <property type="protein sequence ID" value="KAI0503863.1"/>
    <property type="molecule type" value="Genomic_DNA"/>
</dbReference>
<feature type="transmembrane region" description="Helical" evidence="1">
    <location>
        <begin position="27"/>
        <end position="51"/>
    </location>
</feature>
<name>A0A8T3B5G0_DENNO</name>
<accession>A0A8T3B5G0</accession>
<protein>
    <submittedName>
        <fullName evidence="2">Uncharacterized protein</fullName>
    </submittedName>
</protein>
<evidence type="ECO:0000313" key="2">
    <source>
        <dbReference type="EMBL" id="KAI0503863.1"/>
    </source>
</evidence>
<feature type="transmembrane region" description="Helical" evidence="1">
    <location>
        <begin position="58"/>
        <end position="75"/>
    </location>
</feature>
<sequence>MVINTSEYLILRQKFSFFGLIENLRLIIGNFSCVYGSSQCLFSPFFIFALFRCRFRSFFLMGFLISIFSNDLLLSDGGDPFLLLEERRIWKHGDFTICLQS</sequence>
<comment type="caution">
    <text evidence="2">The sequence shown here is derived from an EMBL/GenBank/DDBJ whole genome shotgun (WGS) entry which is preliminary data.</text>
</comment>
<dbReference type="Proteomes" id="UP000829196">
    <property type="component" value="Unassembled WGS sequence"/>
</dbReference>
<reference evidence="2" key="1">
    <citation type="journal article" date="2022" name="Front. Genet.">
        <title>Chromosome-Scale Assembly of the Dendrobium nobile Genome Provides Insights Into the Molecular Mechanism of the Biosynthesis of the Medicinal Active Ingredient of Dendrobium.</title>
        <authorList>
            <person name="Xu Q."/>
            <person name="Niu S.-C."/>
            <person name="Li K.-L."/>
            <person name="Zheng P.-J."/>
            <person name="Zhang X.-J."/>
            <person name="Jia Y."/>
            <person name="Liu Y."/>
            <person name="Niu Y.-X."/>
            <person name="Yu L.-H."/>
            <person name="Chen D.-F."/>
            <person name="Zhang G.-Q."/>
        </authorList>
    </citation>
    <scope>NUCLEOTIDE SEQUENCE</scope>
    <source>
        <tissue evidence="2">Leaf</tissue>
    </source>
</reference>